<evidence type="ECO:0000313" key="2">
    <source>
        <dbReference type="Proteomes" id="UP000600139"/>
    </source>
</evidence>
<dbReference type="EMBL" id="JAENIK010000010">
    <property type="protein sequence ID" value="MBK1815828.1"/>
    <property type="molecule type" value="Genomic_DNA"/>
</dbReference>
<keyword evidence="2" id="KW-1185">Reference proteome</keyword>
<protein>
    <submittedName>
        <fullName evidence="1">Uncharacterized protein</fullName>
    </submittedName>
</protein>
<organism evidence="1 2">
    <name type="scientific">Luteolibacter yonseiensis</name>
    <dbReference type="NCBI Taxonomy" id="1144680"/>
    <lineage>
        <taxon>Bacteria</taxon>
        <taxon>Pseudomonadati</taxon>
        <taxon>Verrucomicrobiota</taxon>
        <taxon>Verrucomicrobiia</taxon>
        <taxon>Verrucomicrobiales</taxon>
        <taxon>Verrucomicrobiaceae</taxon>
        <taxon>Luteolibacter</taxon>
    </lineage>
</organism>
<proteinExistence type="predicted"/>
<dbReference type="RefSeq" id="WP_200350789.1">
    <property type="nucleotide sequence ID" value="NZ_BAABHZ010000007.1"/>
</dbReference>
<accession>A0A934VA44</accession>
<evidence type="ECO:0000313" key="1">
    <source>
        <dbReference type="EMBL" id="MBK1815828.1"/>
    </source>
</evidence>
<dbReference type="Proteomes" id="UP000600139">
    <property type="component" value="Unassembled WGS sequence"/>
</dbReference>
<sequence>MYTLNWNPEATSSSKLAKTRFPRWQDVINGLEWGLSRKPWSREKIAGTDLRVWTMGPLVQADGNEFIGKFFFELKVEDVVSIDWIEIVPINPETDLAETVDDGDR</sequence>
<comment type="caution">
    <text evidence="1">The sequence shown here is derived from an EMBL/GenBank/DDBJ whole genome shotgun (WGS) entry which is preliminary data.</text>
</comment>
<gene>
    <name evidence="1" type="ORF">JIN84_09380</name>
</gene>
<name>A0A934VA44_9BACT</name>
<reference evidence="1" key="1">
    <citation type="submission" date="2021-01" db="EMBL/GenBank/DDBJ databases">
        <title>Modified the classification status of verrucomicrobia.</title>
        <authorList>
            <person name="Feng X."/>
        </authorList>
    </citation>
    <scope>NUCLEOTIDE SEQUENCE</scope>
    <source>
        <strain evidence="1">JCM 18052</strain>
    </source>
</reference>
<dbReference type="AlphaFoldDB" id="A0A934VA44"/>